<dbReference type="RefSeq" id="WP_132130687.1">
    <property type="nucleotide sequence ID" value="NZ_CP042432.1"/>
</dbReference>
<sequence>MNNRPLLILMLLISCFHVSCQKDKAVPCEKVLNDGPTEMVGILVVDEETGESIILAHDLDSTDVKVTSVNDGKPYKDYQIANAIDDRLMRGAVIFYAPKQEGVYLYELRVGDHGRVKFSYTVSRVGTGDACRPYVYPVSEVKIIDRPSEPIEHSMLPEQLTLLQVAL</sequence>
<organism evidence="1 2">
    <name type="scientific">Anseongella ginsenosidimutans</name>
    <dbReference type="NCBI Taxonomy" id="496056"/>
    <lineage>
        <taxon>Bacteria</taxon>
        <taxon>Pseudomonadati</taxon>
        <taxon>Bacteroidota</taxon>
        <taxon>Sphingobacteriia</taxon>
        <taxon>Sphingobacteriales</taxon>
        <taxon>Sphingobacteriaceae</taxon>
        <taxon>Anseongella</taxon>
    </lineage>
</organism>
<dbReference type="AlphaFoldDB" id="A0A4R3KL48"/>
<gene>
    <name evidence="1" type="ORF">EDD80_11917</name>
</gene>
<comment type="caution">
    <text evidence="1">The sequence shown here is derived from an EMBL/GenBank/DDBJ whole genome shotgun (WGS) entry which is preliminary data.</text>
</comment>
<name>A0A4R3KL48_9SPHI</name>
<protein>
    <submittedName>
        <fullName evidence="1">Uncharacterized protein</fullName>
    </submittedName>
</protein>
<evidence type="ECO:0000313" key="1">
    <source>
        <dbReference type="EMBL" id="TCS84703.1"/>
    </source>
</evidence>
<dbReference type="EMBL" id="SMAD01000019">
    <property type="protein sequence ID" value="TCS84703.1"/>
    <property type="molecule type" value="Genomic_DNA"/>
</dbReference>
<reference evidence="1 2" key="1">
    <citation type="submission" date="2019-03" db="EMBL/GenBank/DDBJ databases">
        <title>Genomic Encyclopedia of Type Strains, Phase IV (KMG-IV): sequencing the most valuable type-strain genomes for metagenomic binning, comparative biology and taxonomic classification.</title>
        <authorList>
            <person name="Goeker M."/>
        </authorList>
    </citation>
    <scope>NUCLEOTIDE SEQUENCE [LARGE SCALE GENOMIC DNA]</scope>
    <source>
        <strain evidence="1 2">DSM 21100</strain>
    </source>
</reference>
<evidence type="ECO:0000313" key="2">
    <source>
        <dbReference type="Proteomes" id="UP000295807"/>
    </source>
</evidence>
<keyword evidence="2" id="KW-1185">Reference proteome</keyword>
<dbReference type="Proteomes" id="UP000295807">
    <property type="component" value="Unassembled WGS sequence"/>
</dbReference>
<dbReference type="PROSITE" id="PS51257">
    <property type="entry name" value="PROKAR_LIPOPROTEIN"/>
    <property type="match status" value="1"/>
</dbReference>
<accession>A0A4R3KL48</accession>
<dbReference type="OrthoDB" id="663862at2"/>
<proteinExistence type="predicted"/>